<feature type="transmembrane region" description="Helical" evidence="2">
    <location>
        <begin position="422"/>
        <end position="441"/>
    </location>
</feature>
<proteinExistence type="predicted"/>
<dbReference type="InterPro" id="IPR025738">
    <property type="entry name" value="BatD"/>
</dbReference>
<evidence type="ECO:0000313" key="6">
    <source>
        <dbReference type="Proteomes" id="UP001139971"/>
    </source>
</evidence>
<accession>A0A9X3YN35</accession>
<dbReference type="PANTHER" id="PTHR40940:SF1">
    <property type="entry name" value="PROTEIN BATD"/>
    <property type="match status" value="1"/>
</dbReference>
<feature type="signal peptide" evidence="3">
    <location>
        <begin position="1"/>
        <end position="24"/>
    </location>
</feature>
<keyword evidence="6" id="KW-1185">Reference proteome</keyword>
<dbReference type="EMBL" id="JAOVZO020000019">
    <property type="protein sequence ID" value="MDC8014732.1"/>
    <property type="molecule type" value="Genomic_DNA"/>
</dbReference>
<organism evidence="5 6">
    <name type="scientific">Tahibacter soli</name>
    <dbReference type="NCBI Taxonomy" id="2983605"/>
    <lineage>
        <taxon>Bacteria</taxon>
        <taxon>Pseudomonadati</taxon>
        <taxon>Pseudomonadota</taxon>
        <taxon>Gammaproteobacteria</taxon>
        <taxon>Lysobacterales</taxon>
        <taxon>Rhodanobacteraceae</taxon>
        <taxon>Tahibacter</taxon>
    </lineage>
</organism>
<evidence type="ECO:0000259" key="4">
    <source>
        <dbReference type="Pfam" id="PF25607"/>
    </source>
</evidence>
<name>A0A9X3YN35_9GAMM</name>
<keyword evidence="2" id="KW-0812">Transmembrane</keyword>
<dbReference type="Proteomes" id="UP001139971">
    <property type="component" value="Unassembled WGS sequence"/>
</dbReference>
<feature type="chain" id="PRO_5040991803" evidence="3">
    <location>
        <begin position="25"/>
        <end position="568"/>
    </location>
</feature>
<keyword evidence="3" id="KW-0732">Signal</keyword>
<keyword evidence="2" id="KW-1133">Transmembrane helix</keyword>
<feature type="domain" description="DUF7939" evidence="4">
    <location>
        <begin position="468"/>
        <end position="528"/>
    </location>
</feature>
<feature type="region of interest" description="Disordered" evidence="1">
    <location>
        <begin position="549"/>
        <end position="568"/>
    </location>
</feature>
<evidence type="ECO:0000256" key="2">
    <source>
        <dbReference type="SAM" id="Phobius"/>
    </source>
</evidence>
<evidence type="ECO:0000256" key="3">
    <source>
        <dbReference type="SAM" id="SignalP"/>
    </source>
</evidence>
<dbReference type="AlphaFoldDB" id="A0A9X3YN35"/>
<dbReference type="PANTHER" id="PTHR40940">
    <property type="entry name" value="PROTEIN BATD-RELATED"/>
    <property type="match status" value="1"/>
</dbReference>
<evidence type="ECO:0000256" key="1">
    <source>
        <dbReference type="SAM" id="MobiDB-lite"/>
    </source>
</evidence>
<dbReference type="InterPro" id="IPR057699">
    <property type="entry name" value="DUF7939"/>
</dbReference>
<dbReference type="Pfam" id="PF25607">
    <property type="entry name" value="DUF7939"/>
    <property type="match status" value="1"/>
</dbReference>
<gene>
    <name evidence="5" type="ORF">OD750_019480</name>
</gene>
<comment type="caution">
    <text evidence="5">The sequence shown here is derived from an EMBL/GenBank/DDBJ whole genome shotgun (WGS) entry which is preliminary data.</text>
</comment>
<reference evidence="5" key="1">
    <citation type="submission" date="2023-02" db="EMBL/GenBank/DDBJ databases">
        <title>Tahibacter soli sp. nov. isolated from soil.</title>
        <authorList>
            <person name="Baek J.H."/>
            <person name="Lee J.K."/>
            <person name="Choi D.G."/>
            <person name="Jeon C.O."/>
        </authorList>
    </citation>
    <scope>NUCLEOTIDE SEQUENCE</scope>
    <source>
        <strain evidence="5">BL</strain>
    </source>
</reference>
<feature type="region of interest" description="Disordered" evidence="1">
    <location>
        <begin position="392"/>
        <end position="412"/>
    </location>
</feature>
<dbReference type="Pfam" id="PF13584">
    <property type="entry name" value="BatD"/>
    <property type="match status" value="1"/>
</dbReference>
<sequence>MARILRTALVALACIGAWLPAARAADVRAWLDRDTVQLGETVALNIEATGTGASAPSFDALKNDFEVMDPSSSSSVNIVNGQATAKQLWGVSLQPRRVGRLTVPALAVAGATTQPLSLNVTAAPAATSGNEEIIVELSADPLTPYVQQQVSLTVKVYVAVNLSDYELEPLQAQGLVIQKLGQGRAYDAERGGRRFRVLEQRYAGLPEKSGTIELPPLKFRGRAISGNDPSAMFFGRGRMVSTQSQGVTLDVKPRPPQSGDGPWLPAQTLELSAAGIDASAGGRVGEPLTLTLTARAQGLGFEQIPELALPAIDGAEIYPDKPTTRTRDNGTWIFGERSRKFAIVPTRPGTLHIPAITLDWWDTAKDQPASAIVPAQDIVIAAGVAGAAAPAVPPAAADTPATTSPAPADAAPVSDAGPWRTLALASFALWLASVAIAFWWWRTRAGIARVATPTRTNDSTATLGSRGAFARAASGGDARKCARALLRWAQAEGIRATHLGELAAQLDSPAQRDAIEALQRACYAADGAGAVPSQTAAAFAPGFTRRSHVAASNDDAALPPLWPKSSRR</sequence>
<dbReference type="RefSeq" id="WP_263541024.1">
    <property type="nucleotide sequence ID" value="NZ_JAOVZO020000019.1"/>
</dbReference>
<keyword evidence="2" id="KW-0472">Membrane</keyword>
<protein>
    <submittedName>
        <fullName evidence="5">BatD family protein</fullName>
    </submittedName>
</protein>
<evidence type="ECO:0000313" key="5">
    <source>
        <dbReference type="EMBL" id="MDC8014732.1"/>
    </source>
</evidence>